<feature type="compositionally biased region" description="Basic and acidic residues" evidence="1">
    <location>
        <begin position="104"/>
        <end position="114"/>
    </location>
</feature>
<comment type="caution">
    <text evidence="2">The sequence shown here is derived from an EMBL/GenBank/DDBJ whole genome shotgun (WGS) entry which is preliminary data.</text>
</comment>
<evidence type="ECO:0000256" key="1">
    <source>
        <dbReference type="SAM" id="MobiDB-lite"/>
    </source>
</evidence>
<reference evidence="3" key="1">
    <citation type="journal article" date="2019" name="Int. J. Syst. Evol. Microbiol.">
        <title>The Global Catalogue of Microorganisms (GCM) 10K type strain sequencing project: providing services to taxonomists for standard genome sequencing and annotation.</title>
        <authorList>
            <consortium name="The Broad Institute Genomics Platform"/>
            <consortium name="The Broad Institute Genome Sequencing Center for Infectious Disease"/>
            <person name="Wu L."/>
            <person name="Ma J."/>
        </authorList>
    </citation>
    <scope>NUCLEOTIDE SEQUENCE [LARGE SCALE GENOMIC DNA]</scope>
    <source>
        <strain evidence="3">JCM 17441</strain>
    </source>
</reference>
<keyword evidence="3" id="KW-1185">Reference proteome</keyword>
<sequence>MNDLDQQGSDTRHVRVHVPQPSDGADHPTRAYATGIAYVGSRLARGLQAGPRRRPVWAPRATAPTVNDVAARRESGRRGQRQDGADRERRGGTARKRQQRPTRAARDACRGQYS</sequence>
<name>A0ABP8DTP2_9ACTN</name>
<dbReference type="EMBL" id="BAABAT010000063">
    <property type="protein sequence ID" value="GAA4263217.1"/>
    <property type="molecule type" value="Genomic_DNA"/>
</dbReference>
<gene>
    <name evidence="2" type="ORF">GCM10022255_105770</name>
</gene>
<organism evidence="2 3">
    <name type="scientific">Dactylosporangium darangshiense</name>
    <dbReference type="NCBI Taxonomy" id="579108"/>
    <lineage>
        <taxon>Bacteria</taxon>
        <taxon>Bacillati</taxon>
        <taxon>Actinomycetota</taxon>
        <taxon>Actinomycetes</taxon>
        <taxon>Micromonosporales</taxon>
        <taxon>Micromonosporaceae</taxon>
        <taxon>Dactylosporangium</taxon>
    </lineage>
</organism>
<feature type="compositionally biased region" description="Basic and acidic residues" evidence="1">
    <location>
        <begin position="70"/>
        <end position="91"/>
    </location>
</feature>
<feature type="region of interest" description="Disordered" evidence="1">
    <location>
        <begin position="1"/>
        <end position="31"/>
    </location>
</feature>
<protein>
    <submittedName>
        <fullName evidence="2">Uncharacterized protein</fullName>
    </submittedName>
</protein>
<proteinExistence type="predicted"/>
<evidence type="ECO:0000313" key="3">
    <source>
        <dbReference type="Proteomes" id="UP001500620"/>
    </source>
</evidence>
<accession>A0ABP8DTP2</accession>
<dbReference type="Proteomes" id="UP001500620">
    <property type="component" value="Unassembled WGS sequence"/>
</dbReference>
<feature type="region of interest" description="Disordered" evidence="1">
    <location>
        <begin position="50"/>
        <end position="114"/>
    </location>
</feature>
<evidence type="ECO:0000313" key="2">
    <source>
        <dbReference type="EMBL" id="GAA4263217.1"/>
    </source>
</evidence>